<gene>
    <name evidence="3" type="ORF">KFK09_012547</name>
</gene>
<dbReference type="Proteomes" id="UP000829196">
    <property type="component" value="Unassembled WGS sequence"/>
</dbReference>
<keyword evidence="1" id="KW-0479">Metal-binding</keyword>
<dbReference type="GO" id="GO:0046872">
    <property type="term" value="F:metal ion binding"/>
    <property type="evidence" value="ECO:0007669"/>
    <property type="project" value="UniProtKB-KW"/>
</dbReference>
<dbReference type="PANTHER" id="PTHR31009">
    <property type="entry name" value="S-ADENOSYL-L-METHIONINE:CARBOXYL METHYLTRANSFERASE FAMILY PROTEIN"/>
    <property type="match status" value="1"/>
</dbReference>
<dbReference type="Gene3D" id="1.10.1200.270">
    <property type="entry name" value="Methyltransferase, alpha-helical capping domain"/>
    <property type="match status" value="1"/>
</dbReference>
<evidence type="ECO:0000256" key="2">
    <source>
        <dbReference type="ARBA" id="ARBA00022842"/>
    </source>
</evidence>
<name>A0A8T3BHP2_DENNO</name>
<dbReference type="InterPro" id="IPR042086">
    <property type="entry name" value="MeTrfase_capping"/>
</dbReference>
<proteinExistence type="predicted"/>
<dbReference type="InterPro" id="IPR005299">
    <property type="entry name" value="MeTrfase_7"/>
</dbReference>
<keyword evidence="2" id="KW-0460">Magnesium</keyword>
<dbReference type="InterPro" id="IPR029063">
    <property type="entry name" value="SAM-dependent_MTases_sf"/>
</dbReference>
<dbReference type="GO" id="GO:0008168">
    <property type="term" value="F:methyltransferase activity"/>
    <property type="evidence" value="ECO:0007669"/>
    <property type="project" value="InterPro"/>
</dbReference>
<accession>A0A8T3BHP2</accession>
<sequence>MGEKPLSAMVEQIVHMVGGTGETSYAKNSIVQAKVILKAKPIVEEAIREVYRTLFPMKFVAAELGCSSGPNTFLVISEIISVIHELSRRLDISHESEIQIFLNDLPGNDFNNIFRSLMDYKKQIKEDKGENFVPFYVAGSPGSFYTRLFPSKSVHFFHSSYSQMWLSQVPRMVDDESTFDELKKQNLYSEQFKEDFSTFLKLRSKELIFGGRMVLTIAGRVTNSEYKDSFYMLGLLRLALNDMISEGLARKADRNAINFPYYTPTIEELKSIIDQKEGFFYLDHVETLESSWDPFEDELNNLPPDYILRGKIAVKHIQAAVEPLLNGHFDKETIDDLFSRYAKIITTHLAEKPKWVNFVLVLKLRERMQLKAC</sequence>
<protein>
    <submittedName>
        <fullName evidence="3">Uncharacterized protein</fullName>
    </submittedName>
</protein>
<dbReference type="AlphaFoldDB" id="A0A8T3BHP2"/>
<dbReference type="EMBL" id="JAGYWB010000009">
    <property type="protein sequence ID" value="KAI0511913.1"/>
    <property type="molecule type" value="Genomic_DNA"/>
</dbReference>
<dbReference type="Gene3D" id="3.40.50.150">
    <property type="entry name" value="Vaccinia Virus protein VP39"/>
    <property type="match status" value="1"/>
</dbReference>
<comment type="caution">
    <text evidence="3">The sequence shown here is derived from an EMBL/GenBank/DDBJ whole genome shotgun (WGS) entry which is preliminary data.</text>
</comment>
<dbReference type="SMR" id="A0A8T3BHP2"/>
<keyword evidence="4" id="KW-1185">Reference proteome</keyword>
<organism evidence="3 4">
    <name type="scientific">Dendrobium nobile</name>
    <name type="common">Orchid</name>
    <dbReference type="NCBI Taxonomy" id="94219"/>
    <lineage>
        <taxon>Eukaryota</taxon>
        <taxon>Viridiplantae</taxon>
        <taxon>Streptophyta</taxon>
        <taxon>Embryophyta</taxon>
        <taxon>Tracheophyta</taxon>
        <taxon>Spermatophyta</taxon>
        <taxon>Magnoliopsida</taxon>
        <taxon>Liliopsida</taxon>
        <taxon>Asparagales</taxon>
        <taxon>Orchidaceae</taxon>
        <taxon>Epidendroideae</taxon>
        <taxon>Malaxideae</taxon>
        <taxon>Dendrobiinae</taxon>
        <taxon>Dendrobium</taxon>
    </lineage>
</organism>
<reference evidence="3" key="1">
    <citation type="journal article" date="2022" name="Front. Genet.">
        <title>Chromosome-Scale Assembly of the Dendrobium nobile Genome Provides Insights Into the Molecular Mechanism of the Biosynthesis of the Medicinal Active Ingredient of Dendrobium.</title>
        <authorList>
            <person name="Xu Q."/>
            <person name="Niu S.-C."/>
            <person name="Li K.-L."/>
            <person name="Zheng P.-J."/>
            <person name="Zhang X.-J."/>
            <person name="Jia Y."/>
            <person name="Liu Y."/>
            <person name="Niu Y.-X."/>
            <person name="Yu L.-H."/>
            <person name="Chen D.-F."/>
            <person name="Zhang G.-Q."/>
        </authorList>
    </citation>
    <scope>NUCLEOTIDE SEQUENCE</scope>
    <source>
        <tissue evidence="3">Leaf</tissue>
    </source>
</reference>
<evidence type="ECO:0000313" key="3">
    <source>
        <dbReference type="EMBL" id="KAI0511913.1"/>
    </source>
</evidence>
<dbReference type="OrthoDB" id="1523883at2759"/>
<dbReference type="SUPFAM" id="SSF53335">
    <property type="entry name" value="S-adenosyl-L-methionine-dependent methyltransferases"/>
    <property type="match status" value="1"/>
</dbReference>
<dbReference type="Pfam" id="PF03492">
    <property type="entry name" value="Methyltransf_7"/>
    <property type="match status" value="1"/>
</dbReference>
<evidence type="ECO:0000313" key="4">
    <source>
        <dbReference type="Proteomes" id="UP000829196"/>
    </source>
</evidence>
<evidence type="ECO:0000256" key="1">
    <source>
        <dbReference type="ARBA" id="ARBA00022723"/>
    </source>
</evidence>